<name>S8D8U1_9LAMI</name>
<dbReference type="GO" id="GO:0003677">
    <property type="term" value="F:DNA binding"/>
    <property type="evidence" value="ECO:0007669"/>
    <property type="project" value="UniProtKB-KW"/>
</dbReference>
<evidence type="ECO:0000313" key="7">
    <source>
        <dbReference type="EMBL" id="EPS59123.1"/>
    </source>
</evidence>
<evidence type="ECO:0000256" key="4">
    <source>
        <dbReference type="ARBA" id="ARBA00023163"/>
    </source>
</evidence>
<evidence type="ECO:0000256" key="2">
    <source>
        <dbReference type="ARBA" id="ARBA00023015"/>
    </source>
</evidence>
<dbReference type="Proteomes" id="UP000015453">
    <property type="component" value="Unassembled WGS sequence"/>
</dbReference>
<comment type="caution">
    <text evidence="7">The sequence shown here is derived from an EMBL/GenBank/DDBJ whole genome shotgun (WGS) entry which is preliminary data.</text>
</comment>
<keyword evidence="2" id="KW-0805">Transcription regulation</keyword>
<evidence type="ECO:0008006" key="9">
    <source>
        <dbReference type="Google" id="ProtNLM"/>
    </source>
</evidence>
<protein>
    <recommendedName>
        <fullName evidence="9">TF-B3 domain-containing protein</fullName>
    </recommendedName>
</protein>
<evidence type="ECO:0000256" key="6">
    <source>
        <dbReference type="SAM" id="MobiDB-lite"/>
    </source>
</evidence>
<keyword evidence="8" id="KW-1185">Reference proteome</keyword>
<sequence length="201" mass="23433">MCIRSIRSVSEDDSNWEKGTGGETSPKRNMNERIITEKVKNMFRYSSIVYLCNVQDPGPRNIYFRPEDKVISVIVRKPEEETEPNPEIILRYAEAAVLTNDRDILIRPRKRRFIQITAFDSCGTKFELDLWNFVTRDGEITYVVGGKGWNRFVGVHRIKPGDELTFYRLRDCNSNDGDIRFALRFFRQPRTPANLPPKSHS</sequence>
<dbReference type="InterPro" id="IPR015300">
    <property type="entry name" value="DNA-bd_pseudobarrel_sf"/>
</dbReference>
<keyword evidence="3" id="KW-0238">DNA-binding</keyword>
<dbReference type="GO" id="GO:0005634">
    <property type="term" value="C:nucleus"/>
    <property type="evidence" value="ECO:0007669"/>
    <property type="project" value="UniProtKB-SubCell"/>
</dbReference>
<proteinExistence type="predicted"/>
<keyword evidence="5" id="KW-0539">Nucleus</keyword>
<keyword evidence="4" id="KW-0804">Transcription</keyword>
<feature type="region of interest" description="Disordered" evidence="6">
    <location>
        <begin position="1"/>
        <end position="29"/>
    </location>
</feature>
<dbReference type="EMBL" id="AUSU01008622">
    <property type="protein sequence ID" value="EPS59123.1"/>
    <property type="molecule type" value="Genomic_DNA"/>
</dbReference>
<evidence type="ECO:0000256" key="1">
    <source>
        <dbReference type="ARBA" id="ARBA00004123"/>
    </source>
</evidence>
<evidence type="ECO:0000313" key="8">
    <source>
        <dbReference type="Proteomes" id="UP000015453"/>
    </source>
</evidence>
<comment type="subcellular location">
    <subcellularLocation>
        <location evidence="1">Nucleus</location>
    </subcellularLocation>
</comment>
<organism evidence="7 8">
    <name type="scientific">Genlisea aurea</name>
    <dbReference type="NCBI Taxonomy" id="192259"/>
    <lineage>
        <taxon>Eukaryota</taxon>
        <taxon>Viridiplantae</taxon>
        <taxon>Streptophyta</taxon>
        <taxon>Embryophyta</taxon>
        <taxon>Tracheophyta</taxon>
        <taxon>Spermatophyta</taxon>
        <taxon>Magnoliopsida</taxon>
        <taxon>eudicotyledons</taxon>
        <taxon>Gunneridae</taxon>
        <taxon>Pentapetalae</taxon>
        <taxon>asterids</taxon>
        <taxon>lamiids</taxon>
        <taxon>Lamiales</taxon>
        <taxon>Lentibulariaceae</taxon>
        <taxon>Genlisea</taxon>
    </lineage>
</organism>
<evidence type="ECO:0000256" key="5">
    <source>
        <dbReference type="ARBA" id="ARBA00023242"/>
    </source>
</evidence>
<accession>S8D8U1</accession>
<dbReference type="Gene3D" id="2.40.330.10">
    <property type="entry name" value="DNA-binding pseudobarrel domain"/>
    <property type="match status" value="1"/>
</dbReference>
<gene>
    <name evidence="7" type="ORF">M569_15687</name>
</gene>
<evidence type="ECO:0000256" key="3">
    <source>
        <dbReference type="ARBA" id="ARBA00023125"/>
    </source>
</evidence>
<dbReference type="AlphaFoldDB" id="S8D8U1"/>
<reference evidence="7 8" key="1">
    <citation type="journal article" date="2013" name="BMC Genomics">
        <title>The miniature genome of a carnivorous plant Genlisea aurea contains a low number of genes and short non-coding sequences.</title>
        <authorList>
            <person name="Leushkin E.V."/>
            <person name="Sutormin R.A."/>
            <person name="Nabieva E.R."/>
            <person name="Penin A.A."/>
            <person name="Kondrashov A.S."/>
            <person name="Logacheva M.D."/>
        </authorList>
    </citation>
    <scope>NUCLEOTIDE SEQUENCE [LARGE SCALE GENOMIC DNA]</scope>
</reference>
<dbReference type="SUPFAM" id="SSF101936">
    <property type="entry name" value="DNA-binding pseudobarrel domain"/>
    <property type="match status" value="1"/>
</dbReference>